<protein>
    <submittedName>
        <fullName evidence="1">Uncharacterized protein</fullName>
    </submittedName>
</protein>
<accession>A0A2W5TEH5</accession>
<reference evidence="1 2" key="1">
    <citation type="submission" date="2017-08" db="EMBL/GenBank/DDBJ databases">
        <title>Infants hospitalized years apart are colonized by the same room-sourced microbial strains.</title>
        <authorList>
            <person name="Brooks B."/>
            <person name="Olm M.R."/>
            <person name="Firek B.A."/>
            <person name="Baker R."/>
            <person name="Thomas B.C."/>
            <person name="Morowitz M.J."/>
            <person name="Banfield J.F."/>
        </authorList>
    </citation>
    <scope>NUCLEOTIDE SEQUENCE [LARGE SCALE GENOMIC DNA]</scope>
    <source>
        <strain evidence="1">S2_003_000_R2_14</strain>
    </source>
</reference>
<evidence type="ECO:0000313" key="2">
    <source>
        <dbReference type="Proteomes" id="UP000249061"/>
    </source>
</evidence>
<comment type="caution">
    <text evidence="1">The sequence shown here is derived from an EMBL/GenBank/DDBJ whole genome shotgun (WGS) entry which is preliminary data.</text>
</comment>
<name>A0A2W5TEH5_9BACT</name>
<dbReference type="Proteomes" id="UP000249061">
    <property type="component" value="Unassembled WGS sequence"/>
</dbReference>
<dbReference type="AlphaFoldDB" id="A0A2W5TEH5"/>
<dbReference type="EMBL" id="QFQP01000016">
    <property type="protein sequence ID" value="PZR10826.1"/>
    <property type="molecule type" value="Genomic_DNA"/>
</dbReference>
<proteinExistence type="predicted"/>
<evidence type="ECO:0000313" key="1">
    <source>
        <dbReference type="EMBL" id="PZR10826.1"/>
    </source>
</evidence>
<gene>
    <name evidence="1" type="ORF">DI536_19325</name>
</gene>
<organism evidence="1 2">
    <name type="scientific">Archangium gephyra</name>
    <dbReference type="NCBI Taxonomy" id="48"/>
    <lineage>
        <taxon>Bacteria</taxon>
        <taxon>Pseudomonadati</taxon>
        <taxon>Myxococcota</taxon>
        <taxon>Myxococcia</taxon>
        <taxon>Myxococcales</taxon>
        <taxon>Cystobacterineae</taxon>
        <taxon>Archangiaceae</taxon>
        <taxon>Archangium</taxon>
    </lineage>
</organism>
<sequence length="66" mass="7781">MVSTKRPGRERVPRREWFDQSGEVIKQKRKTWCEGPTYFANELKPRFVKDAAAYVKKMKRCPAPVP</sequence>